<dbReference type="AlphaFoldDB" id="A0A101SY01"/>
<protein>
    <submittedName>
        <fullName evidence="1">Uncharacterized protein</fullName>
    </submittedName>
</protein>
<gene>
    <name evidence="1" type="ORF">AQJ64_19300</name>
</gene>
<accession>A0A101SY01</accession>
<dbReference type="Proteomes" id="UP000052982">
    <property type="component" value="Unassembled WGS sequence"/>
</dbReference>
<evidence type="ECO:0000313" key="1">
    <source>
        <dbReference type="EMBL" id="KUN82242.1"/>
    </source>
</evidence>
<evidence type="ECO:0000313" key="2">
    <source>
        <dbReference type="Proteomes" id="UP000052982"/>
    </source>
</evidence>
<dbReference type="EMBL" id="LMWW01000032">
    <property type="protein sequence ID" value="KUN82242.1"/>
    <property type="molecule type" value="Genomic_DNA"/>
</dbReference>
<organism evidence="1 2">
    <name type="scientific">Streptomyces griseoruber</name>
    <dbReference type="NCBI Taxonomy" id="1943"/>
    <lineage>
        <taxon>Bacteria</taxon>
        <taxon>Bacillati</taxon>
        <taxon>Actinomycetota</taxon>
        <taxon>Actinomycetes</taxon>
        <taxon>Kitasatosporales</taxon>
        <taxon>Streptomycetaceae</taxon>
        <taxon>Streptomyces</taxon>
    </lineage>
</organism>
<name>A0A101SY01_9ACTN</name>
<reference evidence="1 2" key="1">
    <citation type="submission" date="2015-10" db="EMBL/GenBank/DDBJ databases">
        <title>Draft genome sequence of Streptomyces griseoruber DSM 40281, type strain for the species Streptomyces griseoruber.</title>
        <authorList>
            <person name="Ruckert C."/>
            <person name="Winkler A."/>
            <person name="Kalinowski J."/>
            <person name="Kampfer P."/>
            <person name="Glaeser S."/>
        </authorList>
    </citation>
    <scope>NUCLEOTIDE SEQUENCE [LARGE SCALE GENOMIC DNA]</scope>
    <source>
        <strain evidence="1 2">DSM 40281</strain>
    </source>
</reference>
<dbReference type="RefSeq" id="WP_055634239.1">
    <property type="nucleotide sequence ID" value="NZ_JBIRRP010000010.1"/>
</dbReference>
<keyword evidence="2" id="KW-1185">Reference proteome</keyword>
<comment type="caution">
    <text evidence="1">The sequence shown here is derived from an EMBL/GenBank/DDBJ whole genome shotgun (WGS) entry which is preliminary data.</text>
</comment>
<proteinExistence type="predicted"/>
<sequence length="163" mass="18299">MLTSADQYRLTSEWLARAHPVPQQAHTEWSLQDVALLPLSTLFAAVRLPGELVHAAIGCEEPGQVAVALRERLQGPVIHDHRTTGPTYYVLIQWHAGLVWDYAEAAPCLYGDTYLGVPRLDRLEPPGTYWVVPPRYDGDLCRPQLVRELVDAGRRQLAPEEPE</sequence>